<feature type="compositionally biased region" description="Basic and acidic residues" evidence="6">
    <location>
        <begin position="49"/>
        <end position="65"/>
    </location>
</feature>
<evidence type="ECO:0000256" key="3">
    <source>
        <dbReference type="ARBA" id="ARBA00022692"/>
    </source>
</evidence>
<evidence type="ECO:0000313" key="10">
    <source>
        <dbReference type="Proteomes" id="UP000663829"/>
    </source>
</evidence>
<evidence type="ECO:0000256" key="5">
    <source>
        <dbReference type="ARBA" id="ARBA00023136"/>
    </source>
</evidence>
<dbReference type="EMBL" id="CAJOBC010002156">
    <property type="protein sequence ID" value="CAF3718640.1"/>
    <property type="molecule type" value="Genomic_DNA"/>
</dbReference>
<dbReference type="Proteomes" id="UP000663829">
    <property type="component" value="Unassembled WGS sequence"/>
</dbReference>
<keyword evidence="5 7" id="KW-0472">Membrane</keyword>
<feature type="transmembrane region" description="Helical" evidence="7">
    <location>
        <begin position="305"/>
        <end position="328"/>
    </location>
</feature>
<feature type="transmembrane region" description="Helical" evidence="7">
    <location>
        <begin position="221"/>
        <end position="244"/>
    </location>
</feature>
<name>A0A814CJG2_9BILA</name>
<feature type="transmembrane region" description="Helical" evidence="7">
    <location>
        <begin position="396"/>
        <end position="418"/>
    </location>
</feature>
<dbReference type="AlphaFoldDB" id="A0A814CJG2"/>
<sequence>MYYHNLYASVEVKSRDNSVQVRNDHLLNDDENHEDSSQSRPVELTNIKSESKENNNNDTKSENNNDKAIVVPTSNNEIKIEKLSRRRIIKNLLVLCIAWLLQFTAFQAIANLQSSLNVKGNVGLNSLSIVYAFVILSSALLPHPMISIFGMKYSIAICQFWYLTFIASNLWPKPWLMYPASVLLGLAAAPLWTSKCAYLTETGILYSEKSGEKAEAVVNRFFGIFFAFFQTSQIWGNLISYLVLRPTEAPIDINKIRDKNLLYLTSFKTPHIVNSTIHEKGYECGAHFFEKEFVSNIYNAVPKRLVYTLCGIYIALAIASIILILALLDQRRRNIGENIHETLRTSVTQFASTFKHLRNTYQLLLIPLTIWLGLEQAYIGAQFTQGFITCSVGIKYVGLIMICYGVCDALGSFTFGYIVKYIGRIPCIVFAAILNYALIITMLHWIPNVSQIWVLFVLAAMWGLADSVWQTQINATYGILFSKHDEAAFSNFRLWESVGFVVAYIYTPRIRVRSSHIILLCFLSLSMCGYCAVEVLEFKRKRSDKKVDENKIKVDEVLNADNIKATQVKTSIF</sequence>
<dbReference type="GO" id="GO:0016020">
    <property type="term" value="C:membrane"/>
    <property type="evidence" value="ECO:0007669"/>
    <property type="project" value="UniProtKB-SubCell"/>
</dbReference>
<organism evidence="8 10">
    <name type="scientific">Didymodactylos carnosus</name>
    <dbReference type="NCBI Taxonomy" id="1234261"/>
    <lineage>
        <taxon>Eukaryota</taxon>
        <taxon>Metazoa</taxon>
        <taxon>Spiralia</taxon>
        <taxon>Gnathifera</taxon>
        <taxon>Rotifera</taxon>
        <taxon>Eurotatoria</taxon>
        <taxon>Bdelloidea</taxon>
        <taxon>Philodinida</taxon>
        <taxon>Philodinidae</taxon>
        <taxon>Didymodactylos</taxon>
    </lineage>
</organism>
<evidence type="ECO:0000256" key="1">
    <source>
        <dbReference type="ARBA" id="ARBA00004141"/>
    </source>
</evidence>
<keyword evidence="3 7" id="KW-0812">Transmembrane</keyword>
<evidence type="ECO:0000256" key="4">
    <source>
        <dbReference type="ARBA" id="ARBA00022989"/>
    </source>
</evidence>
<feature type="transmembrane region" description="Helical" evidence="7">
    <location>
        <begin position="516"/>
        <end position="536"/>
    </location>
</feature>
<comment type="caution">
    <text evidence="8">The sequence shown here is derived from an EMBL/GenBank/DDBJ whole genome shotgun (WGS) entry which is preliminary data.</text>
</comment>
<dbReference type="EMBL" id="CAJNOQ010002155">
    <property type="protein sequence ID" value="CAF0942220.1"/>
    <property type="molecule type" value="Genomic_DNA"/>
</dbReference>
<comment type="subcellular location">
    <subcellularLocation>
        <location evidence="1">Membrane</location>
        <topology evidence="1">Multi-pass membrane protein</topology>
    </subcellularLocation>
</comment>
<feature type="transmembrane region" description="Helical" evidence="7">
    <location>
        <begin position="153"/>
        <end position="171"/>
    </location>
</feature>
<dbReference type="Gene3D" id="1.20.1250.20">
    <property type="entry name" value="MFS general substrate transporter like domains"/>
    <property type="match status" value="1"/>
</dbReference>
<keyword evidence="4 7" id="KW-1133">Transmembrane helix</keyword>
<dbReference type="PANTHER" id="PTHR19444">
    <property type="entry name" value="UNC-93 RELATED"/>
    <property type="match status" value="1"/>
</dbReference>
<evidence type="ECO:0000256" key="2">
    <source>
        <dbReference type="ARBA" id="ARBA00009172"/>
    </source>
</evidence>
<evidence type="ECO:0000256" key="7">
    <source>
        <dbReference type="SAM" id="Phobius"/>
    </source>
</evidence>
<dbReference type="Proteomes" id="UP000681722">
    <property type="component" value="Unassembled WGS sequence"/>
</dbReference>
<gene>
    <name evidence="8" type="ORF">GPM918_LOCUS10773</name>
    <name evidence="9" type="ORF">SRO942_LOCUS10776</name>
</gene>
<dbReference type="OrthoDB" id="78663at2759"/>
<feature type="transmembrane region" description="Helical" evidence="7">
    <location>
        <begin position="492"/>
        <end position="510"/>
    </location>
</feature>
<evidence type="ECO:0008006" key="11">
    <source>
        <dbReference type="Google" id="ProtNLM"/>
    </source>
</evidence>
<reference evidence="8" key="1">
    <citation type="submission" date="2021-02" db="EMBL/GenBank/DDBJ databases">
        <authorList>
            <person name="Nowell W R."/>
        </authorList>
    </citation>
    <scope>NUCLEOTIDE SEQUENCE</scope>
</reference>
<feature type="transmembrane region" description="Helical" evidence="7">
    <location>
        <begin position="425"/>
        <end position="446"/>
    </location>
</feature>
<proteinExistence type="inferred from homology"/>
<dbReference type="PANTHER" id="PTHR19444:SF13">
    <property type="entry name" value="PROTEIN UNC-93 HOMOLOG A"/>
    <property type="match status" value="1"/>
</dbReference>
<evidence type="ECO:0000313" key="8">
    <source>
        <dbReference type="EMBL" id="CAF0942220.1"/>
    </source>
</evidence>
<feature type="transmembrane region" description="Helical" evidence="7">
    <location>
        <begin position="92"/>
        <end position="110"/>
    </location>
</feature>
<evidence type="ECO:0000313" key="9">
    <source>
        <dbReference type="EMBL" id="CAF3718640.1"/>
    </source>
</evidence>
<dbReference type="InterPro" id="IPR051951">
    <property type="entry name" value="UNC-93_regulatory"/>
</dbReference>
<protein>
    <recommendedName>
        <fullName evidence="11">UNC93-like protein</fullName>
    </recommendedName>
</protein>
<feature type="region of interest" description="Disordered" evidence="6">
    <location>
        <begin position="27"/>
        <end position="67"/>
    </location>
</feature>
<dbReference type="Pfam" id="PF05978">
    <property type="entry name" value="UNC-93"/>
    <property type="match status" value="1"/>
</dbReference>
<evidence type="ECO:0000256" key="6">
    <source>
        <dbReference type="SAM" id="MobiDB-lite"/>
    </source>
</evidence>
<dbReference type="SUPFAM" id="SSF103473">
    <property type="entry name" value="MFS general substrate transporter"/>
    <property type="match status" value="1"/>
</dbReference>
<comment type="similarity">
    <text evidence="2">Belongs to the unc-93 family.</text>
</comment>
<dbReference type="InterPro" id="IPR036259">
    <property type="entry name" value="MFS_trans_sf"/>
</dbReference>
<keyword evidence="10" id="KW-1185">Reference proteome</keyword>
<feature type="transmembrane region" description="Helical" evidence="7">
    <location>
        <begin position="452"/>
        <end position="471"/>
    </location>
</feature>
<feature type="transmembrane region" description="Helical" evidence="7">
    <location>
        <begin position="122"/>
        <end position="141"/>
    </location>
</feature>
<feature type="transmembrane region" description="Helical" evidence="7">
    <location>
        <begin position="363"/>
        <end position="384"/>
    </location>
</feature>
<feature type="transmembrane region" description="Helical" evidence="7">
    <location>
        <begin position="177"/>
        <end position="200"/>
    </location>
</feature>
<feature type="compositionally biased region" description="Basic and acidic residues" evidence="6">
    <location>
        <begin position="27"/>
        <end position="37"/>
    </location>
</feature>
<dbReference type="InterPro" id="IPR010291">
    <property type="entry name" value="Ion_channel_UNC-93"/>
</dbReference>
<accession>A0A814CJG2</accession>